<dbReference type="InterPro" id="IPR020094">
    <property type="entry name" value="TruA/RsuA/RluB/E/F_N"/>
</dbReference>
<dbReference type="InterPro" id="IPR018496">
    <property type="entry name" value="PsdUridine_synth_RsuA/RluB_CS"/>
</dbReference>
<dbReference type="CDD" id="cd00165">
    <property type="entry name" value="S4"/>
    <property type="match status" value="1"/>
</dbReference>
<evidence type="ECO:0000259" key="5">
    <source>
        <dbReference type="SMART" id="SM00363"/>
    </source>
</evidence>
<keyword evidence="3" id="KW-0694">RNA-binding</keyword>
<dbReference type="EC" id="5.4.99.-" evidence="4"/>
<proteinExistence type="inferred from homology"/>
<dbReference type="InterPro" id="IPR006145">
    <property type="entry name" value="PsdUridine_synth_RsuA/RluA"/>
</dbReference>
<comment type="similarity">
    <text evidence="1 4">Belongs to the pseudouridine synthase RsuA family.</text>
</comment>
<dbReference type="Proteomes" id="UP000184114">
    <property type="component" value="Unassembled WGS sequence"/>
</dbReference>
<evidence type="ECO:0000256" key="1">
    <source>
        <dbReference type="ARBA" id="ARBA00008348"/>
    </source>
</evidence>
<dbReference type="RefSeq" id="WP_072972125.1">
    <property type="nucleotide sequence ID" value="NZ_FQTY01000001.1"/>
</dbReference>
<organism evidence="6 7">
    <name type="scientific">Tissierella praeacuta DSM 18095</name>
    <dbReference type="NCBI Taxonomy" id="1123404"/>
    <lineage>
        <taxon>Bacteria</taxon>
        <taxon>Bacillati</taxon>
        <taxon>Bacillota</taxon>
        <taxon>Tissierellia</taxon>
        <taxon>Tissierellales</taxon>
        <taxon>Tissierellaceae</taxon>
        <taxon>Tissierella</taxon>
    </lineage>
</organism>
<dbReference type="SUPFAM" id="SSF55174">
    <property type="entry name" value="Alpha-L RNA-binding motif"/>
    <property type="match status" value="1"/>
</dbReference>
<evidence type="ECO:0000313" key="7">
    <source>
        <dbReference type="Proteomes" id="UP000184114"/>
    </source>
</evidence>
<dbReference type="Pfam" id="PF00849">
    <property type="entry name" value="PseudoU_synth_2"/>
    <property type="match status" value="1"/>
</dbReference>
<keyword evidence="2 4" id="KW-0413">Isomerase</keyword>
<dbReference type="EMBL" id="FQTY01000001">
    <property type="protein sequence ID" value="SHE30735.1"/>
    <property type="molecule type" value="Genomic_DNA"/>
</dbReference>
<dbReference type="PANTHER" id="PTHR47683:SF2">
    <property type="entry name" value="RNA-BINDING S4 DOMAIN-CONTAINING PROTEIN"/>
    <property type="match status" value="1"/>
</dbReference>
<dbReference type="AlphaFoldDB" id="A0A1M4SEY4"/>
<dbReference type="STRING" id="1123404.SAMN02745784_00287"/>
<evidence type="ECO:0000256" key="3">
    <source>
        <dbReference type="PROSITE-ProRule" id="PRU00182"/>
    </source>
</evidence>
<dbReference type="SMART" id="SM00363">
    <property type="entry name" value="S4"/>
    <property type="match status" value="1"/>
</dbReference>
<dbReference type="Gene3D" id="3.10.290.10">
    <property type="entry name" value="RNA-binding S4 domain"/>
    <property type="match status" value="1"/>
</dbReference>
<dbReference type="InterPro" id="IPR020103">
    <property type="entry name" value="PsdUridine_synth_cat_dom_sf"/>
</dbReference>
<dbReference type="InterPro" id="IPR000748">
    <property type="entry name" value="PsdUridine_synth_RsuA/RluB/E/F"/>
</dbReference>
<dbReference type="NCBIfam" id="TIGR00093">
    <property type="entry name" value="pseudouridine synthase"/>
    <property type="match status" value="1"/>
</dbReference>
<dbReference type="GO" id="GO:0003723">
    <property type="term" value="F:RNA binding"/>
    <property type="evidence" value="ECO:0007669"/>
    <property type="project" value="UniProtKB-KW"/>
</dbReference>
<evidence type="ECO:0000256" key="4">
    <source>
        <dbReference type="RuleBase" id="RU003887"/>
    </source>
</evidence>
<dbReference type="SUPFAM" id="SSF55120">
    <property type="entry name" value="Pseudouridine synthase"/>
    <property type="match status" value="1"/>
</dbReference>
<dbReference type="FunFam" id="3.10.290.10:FF:000003">
    <property type="entry name" value="Pseudouridine synthase"/>
    <property type="match status" value="1"/>
</dbReference>
<evidence type="ECO:0000256" key="2">
    <source>
        <dbReference type="ARBA" id="ARBA00023235"/>
    </source>
</evidence>
<dbReference type="GO" id="GO:0120159">
    <property type="term" value="F:rRNA pseudouridine synthase activity"/>
    <property type="evidence" value="ECO:0007669"/>
    <property type="project" value="UniProtKB-ARBA"/>
</dbReference>
<feature type="domain" description="RNA-binding S4" evidence="5">
    <location>
        <begin position="1"/>
        <end position="60"/>
    </location>
</feature>
<dbReference type="Gene3D" id="3.30.70.1560">
    <property type="entry name" value="Alpha-L RNA-binding motif"/>
    <property type="match status" value="1"/>
</dbReference>
<dbReference type="PROSITE" id="PS50889">
    <property type="entry name" value="S4"/>
    <property type="match status" value="1"/>
</dbReference>
<dbReference type="CDD" id="cd02870">
    <property type="entry name" value="PseudoU_synth_RsuA_like"/>
    <property type="match status" value="1"/>
</dbReference>
<evidence type="ECO:0000313" key="6">
    <source>
        <dbReference type="EMBL" id="SHE30735.1"/>
    </source>
</evidence>
<sequence>MRLQKYIALCGVTSRRKAEELILEGKVKVNNKIIKELGTTIDPDKDIVKVNDKRIQAERKKVYIMLNKPIGFVTTLKDEKNRKIVTDLIEGVKERIYPVGRLDTDTTGLLILTNDGDLAYKLTHPSKEIVKRYIAIVDGVPNKRELEKFRNGLIIDGRVTSEAYIKIAKRYETESILDISIHEGRNRQVKKMCEAINHPVKKLKRISIGELELGGLDIGNWRFLENDEIEYLKKL</sequence>
<dbReference type="InterPro" id="IPR002942">
    <property type="entry name" value="S4_RNA-bd"/>
</dbReference>
<gene>
    <name evidence="6" type="ORF">SAMN02745784_00287</name>
</gene>
<dbReference type="Gene3D" id="3.30.70.580">
    <property type="entry name" value="Pseudouridine synthase I, catalytic domain, N-terminal subdomain"/>
    <property type="match status" value="1"/>
</dbReference>
<keyword evidence="7" id="KW-1185">Reference proteome</keyword>
<dbReference type="Pfam" id="PF01479">
    <property type="entry name" value="S4"/>
    <property type="match status" value="1"/>
</dbReference>
<protein>
    <recommendedName>
        <fullName evidence="4">Pseudouridine synthase</fullName>
        <ecNumber evidence="4">5.4.99.-</ecNumber>
    </recommendedName>
</protein>
<dbReference type="InterPro" id="IPR050343">
    <property type="entry name" value="RsuA_PseudoU_synthase"/>
</dbReference>
<dbReference type="PROSITE" id="PS01149">
    <property type="entry name" value="PSI_RSU"/>
    <property type="match status" value="1"/>
</dbReference>
<dbReference type="InterPro" id="IPR036986">
    <property type="entry name" value="S4_RNA-bd_sf"/>
</dbReference>
<dbReference type="GO" id="GO:0000455">
    <property type="term" value="P:enzyme-directed rRNA pseudouridine synthesis"/>
    <property type="evidence" value="ECO:0007669"/>
    <property type="project" value="UniProtKB-ARBA"/>
</dbReference>
<dbReference type="GeneID" id="90994980"/>
<reference evidence="7" key="1">
    <citation type="submission" date="2016-11" db="EMBL/GenBank/DDBJ databases">
        <authorList>
            <person name="Varghese N."/>
            <person name="Submissions S."/>
        </authorList>
    </citation>
    <scope>NUCLEOTIDE SEQUENCE [LARGE SCALE GENOMIC DNA]</scope>
    <source>
        <strain evidence="7">DSM 18095</strain>
    </source>
</reference>
<dbReference type="PANTHER" id="PTHR47683">
    <property type="entry name" value="PSEUDOURIDINE SYNTHASE FAMILY PROTEIN-RELATED"/>
    <property type="match status" value="1"/>
</dbReference>
<accession>A0A1M4SEY4</accession>
<dbReference type="InterPro" id="IPR042092">
    <property type="entry name" value="PsdUridine_s_RsuA/RluB/E/F_cat"/>
</dbReference>
<name>A0A1M4SEY4_9FIRM</name>